<protein>
    <submittedName>
        <fullName evidence="1">Uncharacterized protein</fullName>
    </submittedName>
</protein>
<accession>A0AAE9G9W4</accession>
<dbReference type="EMBL" id="OM236516">
    <property type="protein sequence ID" value="UNY48876.1"/>
    <property type="molecule type" value="Genomic_DNA"/>
</dbReference>
<reference evidence="1 2" key="1">
    <citation type="submission" date="2022-01" db="EMBL/GenBank/DDBJ databases">
        <authorList>
            <person name="Stokar-Avihail A."/>
        </authorList>
    </citation>
    <scope>NUCLEOTIDE SEQUENCE [LARGE SCALE GENOMIC DNA]</scope>
</reference>
<name>A0AAE9G9W4_9CAUD</name>
<gene>
    <name evidence="1" type="ORF">fado_161</name>
</gene>
<dbReference type="Proteomes" id="UP000831021">
    <property type="component" value="Segment"/>
</dbReference>
<organism evidence="1 2">
    <name type="scientific">Bacillus phage FADO</name>
    <dbReference type="NCBI Taxonomy" id="2917160"/>
    <lineage>
        <taxon>Viruses</taxon>
        <taxon>Duplodnaviria</taxon>
        <taxon>Heunggongvirae</taxon>
        <taxon>Uroviricota</taxon>
        <taxon>Caudoviricetes</taxon>
        <taxon>Heleneionescovirinae</taxon>
        <taxon>Zhangjivirus</taxon>
        <taxon>Zhangjivirus fado</taxon>
    </lineage>
</organism>
<sequence>MHQEGRKLKYCALKVWRKYLSSYRPKKYARTGKSLKSIKLGKVKRLGVNEWGIEVTFINDLAYHDSVIGTSEPKGHAIMLISHGWKVKRGRHKDVYRFGYFEGFDYLGKVKEMYNNTKDRRVNLDIQWLGGKDYTKR</sequence>
<keyword evidence="2" id="KW-1185">Reference proteome</keyword>
<evidence type="ECO:0000313" key="1">
    <source>
        <dbReference type="EMBL" id="UNY48876.1"/>
    </source>
</evidence>
<evidence type="ECO:0000313" key="2">
    <source>
        <dbReference type="Proteomes" id="UP000831021"/>
    </source>
</evidence>
<proteinExistence type="predicted"/>